<keyword evidence="2" id="KW-0804">Transcription</keyword>
<keyword evidence="5" id="KW-1185">Reference proteome</keyword>
<dbReference type="InterPro" id="IPR036388">
    <property type="entry name" value="WH-like_DNA-bd_sf"/>
</dbReference>
<organism evidence="4 5">
    <name type="scientific">Rubrobacter marinus</name>
    <dbReference type="NCBI Taxonomy" id="2653852"/>
    <lineage>
        <taxon>Bacteria</taxon>
        <taxon>Bacillati</taxon>
        <taxon>Actinomycetota</taxon>
        <taxon>Rubrobacteria</taxon>
        <taxon>Rubrobacterales</taxon>
        <taxon>Rubrobacteraceae</taxon>
        <taxon>Rubrobacter</taxon>
    </lineage>
</organism>
<keyword evidence="4" id="KW-0614">Plasmid</keyword>
<feature type="domain" description="HTH deoR-type" evidence="3">
    <location>
        <begin position="1"/>
        <end position="48"/>
    </location>
</feature>
<dbReference type="InterPro" id="IPR001034">
    <property type="entry name" value="DeoR_HTH"/>
</dbReference>
<evidence type="ECO:0000313" key="4">
    <source>
        <dbReference type="EMBL" id="QIN81015.1"/>
    </source>
</evidence>
<dbReference type="Pfam" id="PF13280">
    <property type="entry name" value="WYL"/>
    <property type="match status" value="1"/>
</dbReference>
<dbReference type="InterPro" id="IPR051534">
    <property type="entry name" value="CBASS_pafABC_assoc_protein"/>
</dbReference>
<dbReference type="InterPro" id="IPR013196">
    <property type="entry name" value="HTH_11"/>
</dbReference>
<evidence type="ECO:0000256" key="1">
    <source>
        <dbReference type="ARBA" id="ARBA00023015"/>
    </source>
</evidence>
<dbReference type="PANTHER" id="PTHR34580:SF9">
    <property type="entry name" value="SLL5097 PROTEIN"/>
    <property type="match status" value="1"/>
</dbReference>
<protein>
    <submittedName>
        <fullName evidence="4">WYL domain-containing protein</fullName>
    </submittedName>
</protein>
<dbReference type="Pfam" id="PF08279">
    <property type="entry name" value="HTH_11"/>
    <property type="match status" value="1"/>
</dbReference>
<dbReference type="Gene3D" id="1.10.10.10">
    <property type="entry name" value="Winged helix-like DNA-binding domain superfamily/Winged helix DNA-binding domain"/>
    <property type="match status" value="1"/>
</dbReference>
<evidence type="ECO:0000313" key="5">
    <source>
        <dbReference type="Proteomes" id="UP000502706"/>
    </source>
</evidence>
<sequence>MVRIQAKPSFTSWELAKEFGVSRQTILRDLRTLSDRGVPLRSTGGPGGGYSLLRGWRWLSPSLTMDEALALIFSYETLVRYPVHPFSSDGASAVAKLRTALPEEAADGLDRLRRHVAVVGPVPEYEAPLLGELFSAALDGTHLKVVYDSTGSGTSERVIFPFGLYASRGFWYCACFDHERGANASMRADRFLTAVRVEGYERPAHVPPEEHWAHDAGDTEEERLQLRARVTERASKSVELAFIFGSIAPDGCGGGVIDAEIARRGLDYYASRLLSVGTDVVVESPPELRAAILNKARGVAGLYG</sequence>
<dbReference type="PROSITE" id="PS52050">
    <property type="entry name" value="WYL"/>
    <property type="match status" value="1"/>
</dbReference>
<dbReference type="KEGG" id="rmar:GBA65_21460"/>
<geneLocation type="plasmid" evidence="4 5">
    <name>unnamed1</name>
</geneLocation>
<dbReference type="SUPFAM" id="SSF46785">
    <property type="entry name" value="Winged helix' DNA-binding domain"/>
    <property type="match status" value="1"/>
</dbReference>
<dbReference type="Pfam" id="PF25583">
    <property type="entry name" value="WCX"/>
    <property type="match status" value="1"/>
</dbReference>
<dbReference type="PANTHER" id="PTHR34580">
    <property type="match status" value="1"/>
</dbReference>
<dbReference type="PROSITE" id="PS51000">
    <property type="entry name" value="HTH_DEOR_2"/>
    <property type="match status" value="1"/>
</dbReference>
<proteinExistence type="predicted"/>
<keyword evidence="1" id="KW-0805">Transcription regulation</keyword>
<dbReference type="Proteomes" id="UP000502706">
    <property type="component" value="Plasmid unnamed1"/>
</dbReference>
<name>A0A6G8Q3I7_9ACTN</name>
<accession>A0A6G8Q3I7</accession>
<evidence type="ECO:0000256" key="2">
    <source>
        <dbReference type="ARBA" id="ARBA00023163"/>
    </source>
</evidence>
<dbReference type="InterPro" id="IPR036390">
    <property type="entry name" value="WH_DNA-bd_sf"/>
</dbReference>
<dbReference type="InterPro" id="IPR057727">
    <property type="entry name" value="WCX_dom"/>
</dbReference>
<dbReference type="EMBL" id="CP045122">
    <property type="protein sequence ID" value="QIN81015.1"/>
    <property type="molecule type" value="Genomic_DNA"/>
</dbReference>
<dbReference type="AlphaFoldDB" id="A0A6G8Q3I7"/>
<evidence type="ECO:0000259" key="3">
    <source>
        <dbReference type="PROSITE" id="PS51000"/>
    </source>
</evidence>
<reference evidence="4 5" key="1">
    <citation type="submission" date="2019-10" db="EMBL/GenBank/DDBJ databases">
        <title>Rubrobacter sp nov SCSIO 52915 isolated from a deep-sea sediment in the South China Sea.</title>
        <authorList>
            <person name="Chen R.W."/>
        </authorList>
    </citation>
    <scope>NUCLEOTIDE SEQUENCE [LARGE SCALE GENOMIC DNA]</scope>
    <source>
        <strain evidence="4 5">SCSIO 52915</strain>
        <plasmid evidence="4 5">unnamed1</plasmid>
    </source>
</reference>
<dbReference type="GO" id="GO:0003700">
    <property type="term" value="F:DNA-binding transcription factor activity"/>
    <property type="evidence" value="ECO:0007669"/>
    <property type="project" value="InterPro"/>
</dbReference>
<dbReference type="InterPro" id="IPR026881">
    <property type="entry name" value="WYL_dom"/>
</dbReference>
<gene>
    <name evidence="4" type="ORF">GBA65_21460</name>
</gene>